<dbReference type="HOGENOM" id="CLU_144297_2_0_1"/>
<keyword evidence="5" id="KW-0687">Ribonucleoprotein</keyword>
<dbReference type="Proteomes" id="UP000008493">
    <property type="component" value="Unassembled WGS sequence"/>
</dbReference>
<protein>
    <recommendedName>
        <fullName evidence="7">Large ribosomal subunit protein mL54</fullName>
    </recommendedName>
</protein>
<accession>K5X3C7</accession>
<evidence type="ECO:0000256" key="4">
    <source>
        <dbReference type="ARBA" id="ARBA00023128"/>
    </source>
</evidence>
<dbReference type="AlphaFoldDB" id="K5X3C7"/>
<dbReference type="eggNOG" id="ENOG502SBZ8">
    <property type="taxonomic scope" value="Eukaryota"/>
</dbReference>
<evidence type="ECO:0000313" key="10">
    <source>
        <dbReference type="Proteomes" id="UP000008493"/>
    </source>
</evidence>
<dbReference type="GeneID" id="18829131"/>
<evidence type="ECO:0000256" key="7">
    <source>
        <dbReference type="ARBA" id="ARBA00035179"/>
    </source>
</evidence>
<dbReference type="RefSeq" id="XP_007326120.1">
    <property type="nucleotide sequence ID" value="XM_007326058.1"/>
</dbReference>
<dbReference type="GO" id="GO:0005762">
    <property type="term" value="C:mitochondrial large ribosomal subunit"/>
    <property type="evidence" value="ECO:0007669"/>
    <property type="project" value="TreeGrafter"/>
</dbReference>
<keyword evidence="2" id="KW-0809">Transit peptide</keyword>
<dbReference type="KEGG" id="abp:AGABI1DRAFT35240"/>
<keyword evidence="3" id="KW-0689">Ribosomal protein</keyword>
<dbReference type="OrthoDB" id="10252718at2759"/>
<evidence type="ECO:0000256" key="2">
    <source>
        <dbReference type="ARBA" id="ARBA00022946"/>
    </source>
</evidence>
<evidence type="ECO:0000256" key="6">
    <source>
        <dbReference type="ARBA" id="ARBA00033752"/>
    </source>
</evidence>
<dbReference type="GO" id="GO:0003735">
    <property type="term" value="F:structural constituent of ribosome"/>
    <property type="evidence" value="ECO:0007669"/>
    <property type="project" value="TreeGrafter"/>
</dbReference>
<keyword evidence="4" id="KW-0496">Mitochondrion</keyword>
<reference evidence="10" key="1">
    <citation type="journal article" date="2012" name="Proc. Natl. Acad. Sci. U.S.A.">
        <title>Genome sequence of the button mushroom Agaricus bisporus reveals mechanisms governing adaptation to a humic-rich ecological niche.</title>
        <authorList>
            <person name="Morin E."/>
            <person name="Kohler A."/>
            <person name="Baker A.R."/>
            <person name="Foulongne-Oriol M."/>
            <person name="Lombard V."/>
            <person name="Nagy L.G."/>
            <person name="Ohm R.A."/>
            <person name="Patyshakuliyeva A."/>
            <person name="Brun A."/>
            <person name="Aerts A.L."/>
            <person name="Bailey A.M."/>
            <person name="Billette C."/>
            <person name="Coutinho P.M."/>
            <person name="Deakin G."/>
            <person name="Doddapaneni H."/>
            <person name="Floudas D."/>
            <person name="Grimwood J."/>
            <person name="Hilden K."/>
            <person name="Kuees U."/>
            <person name="LaButti K.M."/>
            <person name="Lapidus A."/>
            <person name="Lindquist E.A."/>
            <person name="Lucas S.M."/>
            <person name="Murat C."/>
            <person name="Riley R.W."/>
            <person name="Salamov A.A."/>
            <person name="Schmutz J."/>
            <person name="Subramanian V."/>
            <person name="Woesten H.A.B."/>
            <person name="Xu J."/>
            <person name="Eastwood D.C."/>
            <person name="Foster G.D."/>
            <person name="Sonnenberg A.S."/>
            <person name="Cullen D."/>
            <person name="de Vries R.P."/>
            <person name="Lundell T."/>
            <person name="Hibbett D.S."/>
            <person name="Henrissat B."/>
            <person name="Burton K.S."/>
            <person name="Kerrigan R.W."/>
            <person name="Challen M.P."/>
            <person name="Grigoriev I.V."/>
            <person name="Martin F."/>
        </authorList>
    </citation>
    <scope>NUCLEOTIDE SEQUENCE [LARGE SCALE GENOMIC DNA]</scope>
    <source>
        <strain evidence="10">JB137-S8 / ATCC MYA-4627 / FGSC 10392</strain>
    </source>
</reference>
<feature type="non-terminal residue" evidence="9">
    <location>
        <position position="1"/>
    </location>
</feature>
<evidence type="ECO:0000256" key="5">
    <source>
        <dbReference type="ARBA" id="ARBA00023274"/>
    </source>
</evidence>
<feature type="region of interest" description="Disordered" evidence="8">
    <location>
        <begin position="42"/>
        <end position="75"/>
    </location>
</feature>
<evidence type="ECO:0000256" key="1">
    <source>
        <dbReference type="ARBA" id="ARBA00004173"/>
    </source>
</evidence>
<dbReference type="EMBL" id="JH971386">
    <property type="protein sequence ID" value="EKM82351.1"/>
    <property type="molecule type" value="Genomic_DNA"/>
</dbReference>
<keyword evidence="10" id="KW-1185">Reference proteome</keyword>
<comment type="similarity">
    <text evidence="6">Belongs to the mitochondrion-specific ribosomal protein mL54 family.</text>
</comment>
<evidence type="ECO:0000313" key="9">
    <source>
        <dbReference type="EMBL" id="EKM82351.1"/>
    </source>
</evidence>
<sequence length="75" mass="8612">PISSCVENTKIEGVNYLKSQAPVLALPDDQYPEWLWTVSQPKVYDDEGPGSKSERAKRIRENKQKIKDKNFMSTQ</sequence>
<evidence type="ECO:0000256" key="3">
    <source>
        <dbReference type="ARBA" id="ARBA00022980"/>
    </source>
</evidence>
<dbReference type="PANTHER" id="PTHR28595">
    <property type="entry name" value="39S RIBOSOMAL PROTEIN L54, MITOCHONDRIAL"/>
    <property type="match status" value="1"/>
</dbReference>
<dbReference type="OMA" id="IMPGINY"/>
<dbReference type="STRING" id="597362.K5X3C7"/>
<dbReference type="Pfam" id="PF08561">
    <property type="entry name" value="Ribosomal_L37"/>
    <property type="match status" value="1"/>
</dbReference>
<feature type="compositionally biased region" description="Basic and acidic residues" evidence="8">
    <location>
        <begin position="52"/>
        <end position="75"/>
    </location>
</feature>
<organism evidence="9 10">
    <name type="scientific">Agaricus bisporus var. burnettii (strain JB137-S8 / ATCC MYA-4627 / FGSC 10392)</name>
    <name type="common">White button mushroom</name>
    <dbReference type="NCBI Taxonomy" id="597362"/>
    <lineage>
        <taxon>Eukaryota</taxon>
        <taxon>Fungi</taxon>
        <taxon>Dikarya</taxon>
        <taxon>Basidiomycota</taxon>
        <taxon>Agaricomycotina</taxon>
        <taxon>Agaricomycetes</taxon>
        <taxon>Agaricomycetidae</taxon>
        <taxon>Agaricales</taxon>
        <taxon>Agaricineae</taxon>
        <taxon>Agaricaceae</taxon>
        <taxon>Agaricus</taxon>
    </lineage>
</organism>
<proteinExistence type="inferred from homology"/>
<dbReference type="InterPro" id="IPR013870">
    <property type="entry name" value="Ribosomal_mL54"/>
</dbReference>
<dbReference type="InParanoid" id="K5X3C7"/>
<comment type="subcellular location">
    <subcellularLocation>
        <location evidence="1">Mitochondrion</location>
    </subcellularLocation>
</comment>
<name>K5X3C7_AGABU</name>
<gene>
    <name evidence="9" type="ORF">AGABI1DRAFT_35240</name>
</gene>
<evidence type="ECO:0000256" key="8">
    <source>
        <dbReference type="SAM" id="MobiDB-lite"/>
    </source>
</evidence>
<dbReference type="PANTHER" id="PTHR28595:SF1">
    <property type="entry name" value="LARGE RIBOSOMAL SUBUNIT PROTEIN ML54"/>
    <property type="match status" value="1"/>
</dbReference>